<dbReference type="KEGG" id="ttf:THTE_3744"/>
<feature type="region of interest" description="Disordered" evidence="1">
    <location>
        <begin position="89"/>
        <end position="137"/>
    </location>
</feature>
<organism evidence="2 3">
    <name type="scientific">Thermogutta terrifontis</name>
    <dbReference type="NCBI Taxonomy" id="1331910"/>
    <lineage>
        <taxon>Bacteria</taxon>
        <taxon>Pseudomonadati</taxon>
        <taxon>Planctomycetota</taxon>
        <taxon>Planctomycetia</taxon>
        <taxon>Pirellulales</taxon>
        <taxon>Thermoguttaceae</taxon>
        <taxon>Thermogutta</taxon>
    </lineage>
</organism>
<evidence type="ECO:0000313" key="2">
    <source>
        <dbReference type="EMBL" id="ASV76345.1"/>
    </source>
</evidence>
<sequence length="137" mass="15426">MAPYFAQFPVITVTPDTVQRWGRLVYRSDIARYGDQWTRQTWWNYRWIAQALAKGEILPTNYSSVPWPNMKKSDRLRQALRPILVINPFAGNDSNSGPDRTPPAVSSELGGDSKVTIRPGSSGPQPRRIINPFVAGN</sequence>
<name>A0A286RK48_9BACT</name>
<protein>
    <submittedName>
        <fullName evidence="2">Uncharacterized protein</fullName>
    </submittedName>
</protein>
<dbReference type="EMBL" id="CP018477">
    <property type="protein sequence ID" value="ASV76345.1"/>
    <property type="molecule type" value="Genomic_DNA"/>
</dbReference>
<evidence type="ECO:0000313" key="3">
    <source>
        <dbReference type="Proteomes" id="UP000215086"/>
    </source>
</evidence>
<gene>
    <name evidence="2" type="ORF">THTE_3744</name>
</gene>
<accession>A0A286RK48</accession>
<proteinExistence type="predicted"/>
<reference evidence="2 3" key="1">
    <citation type="journal article" name="Front. Microbiol.">
        <title>Sugar Metabolism of the First Thermophilic Planctomycete Thermogutta terrifontis: Comparative Genomic and Transcriptomic Approaches.</title>
        <authorList>
            <person name="Elcheninov A.G."/>
            <person name="Menzel P."/>
            <person name="Gudbergsdottir S.R."/>
            <person name="Slesarev A.I."/>
            <person name="Kadnikov V.V."/>
            <person name="Krogh A."/>
            <person name="Bonch-Osmolovskaya E.A."/>
            <person name="Peng X."/>
            <person name="Kublanov I.V."/>
        </authorList>
    </citation>
    <scope>NUCLEOTIDE SEQUENCE [LARGE SCALE GENOMIC DNA]</scope>
    <source>
        <strain evidence="2 3">R1</strain>
    </source>
</reference>
<dbReference type="Proteomes" id="UP000215086">
    <property type="component" value="Chromosome"/>
</dbReference>
<evidence type="ECO:0000256" key="1">
    <source>
        <dbReference type="SAM" id="MobiDB-lite"/>
    </source>
</evidence>
<keyword evidence="3" id="KW-1185">Reference proteome</keyword>
<dbReference type="AlphaFoldDB" id="A0A286RK48"/>